<comment type="caution">
    <text evidence="1">The sequence shown here is derived from an EMBL/GenBank/DDBJ whole genome shotgun (WGS) entry which is preliminary data.</text>
</comment>
<reference evidence="1" key="1">
    <citation type="submission" date="2023-05" db="EMBL/GenBank/DDBJ databases">
        <title>Nepenthes gracilis genome sequencing.</title>
        <authorList>
            <person name="Fukushima K."/>
        </authorList>
    </citation>
    <scope>NUCLEOTIDE SEQUENCE</scope>
    <source>
        <strain evidence="1">SING2019-196</strain>
    </source>
</reference>
<dbReference type="EMBL" id="BSYO01000010">
    <property type="protein sequence ID" value="GMH10649.1"/>
    <property type="molecule type" value="Genomic_DNA"/>
</dbReference>
<dbReference type="AlphaFoldDB" id="A0AAD3XN66"/>
<evidence type="ECO:0000313" key="2">
    <source>
        <dbReference type="Proteomes" id="UP001279734"/>
    </source>
</evidence>
<sequence>MEFKLKCRNVYFNCWLTVRVWHGEWFSVADLAFQWRKSKDGFADVAGCLFAFARSGVWWMPVWFAVDSLTDVESFCRFGLEGKLPTSHADLVCSIAVLLEAGVSLLTWHIICRLGQEIVALDLQLNCRSFSERIKRSVRFAFQKPFPIM</sequence>
<protein>
    <submittedName>
        <fullName evidence="1">Uncharacterized protein</fullName>
    </submittedName>
</protein>
<evidence type="ECO:0000313" key="1">
    <source>
        <dbReference type="EMBL" id="GMH10649.1"/>
    </source>
</evidence>
<gene>
    <name evidence="1" type="ORF">Nepgr_012490</name>
</gene>
<proteinExistence type="predicted"/>
<dbReference type="Proteomes" id="UP001279734">
    <property type="component" value="Unassembled WGS sequence"/>
</dbReference>
<accession>A0AAD3XN66</accession>
<organism evidence="1 2">
    <name type="scientific">Nepenthes gracilis</name>
    <name type="common">Slender pitcher plant</name>
    <dbReference type="NCBI Taxonomy" id="150966"/>
    <lineage>
        <taxon>Eukaryota</taxon>
        <taxon>Viridiplantae</taxon>
        <taxon>Streptophyta</taxon>
        <taxon>Embryophyta</taxon>
        <taxon>Tracheophyta</taxon>
        <taxon>Spermatophyta</taxon>
        <taxon>Magnoliopsida</taxon>
        <taxon>eudicotyledons</taxon>
        <taxon>Gunneridae</taxon>
        <taxon>Pentapetalae</taxon>
        <taxon>Caryophyllales</taxon>
        <taxon>Nepenthaceae</taxon>
        <taxon>Nepenthes</taxon>
    </lineage>
</organism>
<keyword evidence="2" id="KW-1185">Reference proteome</keyword>
<name>A0AAD3XN66_NEPGR</name>